<keyword evidence="3" id="KW-1185">Reference proteome</keyword>
<accession>A0ABT9S3R3</accession>
<sequence>MGIAILTIVDLLMPLQSLASRFMPARRGHSSSVHRAAAGGLACPPPESAPGSPLRTDATGSTSGSTLARPLRVVRVEAHQAGHRSGRVVISGRIADVCAELDRLAALEAAQAARLH</sequence>
<organism evidence="2 3">
    <name type="scientific">Variovorax ginsengisoli</name>
    <dbReference type="NCBI Taxonomy" id="363844"/>
    <lineage>
        <taxon>Bacteria</taxon>
        <taxon>Pseudomonadati</taxon>
        <taxon>Pseudomonadota</taxon>
        <taxon>Betaproteobacteria</taxon>
        <taxon>Burkholderiales</taxon>
        <taxon>Comamonadaceae</taxon>
        <taxon>Variovorax</taxon>
    </lineage>
</organism>
<dbReference type="Proteomes" id="UP001226867">
    <property type="component" value="Unassembled WGS sequence"/>
</dbReference>
<protein>
    <submittedName>
        <fullName evidence="2">Uncharacterized protein</fullName>
    </submittedName>
</protein>
<name>A0ABT9S3R3_9BURK</name>
<reference evidence="2 3" key="1">
    <citation type="submission" date="2023-07" db="EMBL/GenBank/DDBJ databases">
        <title>Sorghum-associated microbial communities from plants grown in Nebraska, USA.</title>
        <authorList>
            <person name="Schachtman D."/>
        </authorList>
    </citation>
    <scope>NUCLEOTIDE SEQUENCE [LARGE SCALE GENOMIC DNA]</scope>
    <source>
        <strain evidence="2 3">DS1607</strain>
    </source>
</reference>
<evidence type="ECO:0000256" key="1">
    <source>
        <dbReference type="SAM" id="MobiDB-lite"/>
    </source>
</evidence>
<dbReference type="RefSeq" id="WP_307688788.1">
    <property type="nucleotide sequence ID" value="NZ_JAUSRO010000003.1"/>
</dbReference>
<evidence type="ECO:0000313" key="3">
    <source>
        <dbReference type="Proteomes" id="UP001226867"/>
    </source>
</evidence>
<dbReference type="EMBL" id="JAUSRO010000003">
    <property type="protein sequence ID" value="MDP9898978.1"/>
    <property type="molecule type" value="Genomic_DNA"/>
</dbReference>
<proteinExistence type="predicted"/>
<comment type="caution">
    <text evidence="2">The sequence shown here is derived from an EMBL/GenBank/DDBJ whole genome shotgun (WGS) entry which is preliminary data.</text>
</comment>
<feature type="region of interest" description="Disordered" evidence="1">
    <location>
        <begin position="33"/>
        <end position="66"/>
    </location>
</feature>
<evidence type="ECO:0000313" key="2">
    <source>
        <dbReference type="EMBL" id="MDP9898978.1"/>
    </source>
</evidence>
<gene>
    <name evidence="2" type="ORF">J2W36_001222</name>
</gene>